<accession>G2WPT8</accession>
<dbReference type="InterPro" id="IPR004305">
    <property type="entry name" value="Thiaminase-2/PQQC"/>
</dbReference>
<proteinExistence type="predicted"/>
<gene>
    <name evidence="4" type="primary">K7_THI22</name>
    <name evidence="4" type="ORF">SYK7_072561</name>
</gene>
<evidence type="ECO:0000313" key="5">
    <source>
        <dbReference type="Proteomes" id="UP000001608"/>
    </source>
</evidence>
<comment type="caution">
    <text evidence="4">The sequence shown here is derived from an EMBL/GenBank/DDBJ whole genome shotgun (WGS) entry which is preliminary data.</text>
</comment>
<dbReference type="GO" id="GO:0050334">
    <property type="term" value="F:thiaminase activity"/>
    <property type="evidence" value="ECO:0007669"/>
    <property type="project" value="InterPro"/>
</dbReference>
<feature type="domain" description="Pyridoxamine kinase/Phosphomethylpyrimidine kinase" evidence="3">
    <location>
        <begin position="55"/>
        <end position="308"/>
    </location>
</feature>
<dbReference type="InterPro" id="IPR029056">
    <property type="entry name" value="Ribokinase-like"/>
</dbReference>
<feature type="signal peptide" evidence="1">
    <location>
        <begin position="1"/>
        <end position="19"/>
    </location>
</feature>
<dbReference type="FunFam" id="1.20.910.10:FF:000003">
    <property type="entry name" value="Hydroxymethylpyrimidine/phosphomethylpyrimidine kinase THI20"/>
    <property type="match status" value="1"/>
</dbReference>
<dbReference type="NCBIfam" id="TIGR04306">
    <property type="entry name" value="salvage_TenA"/>
    <property type="match status" value="1"/>
</dbReference>
<dbReference type="GO" id="GO:0005829">
    <property type="term" value="C:cytosol"/>
    <property type="evidence" value="ECO:0007669"/>
    <property type="project" value="TreeGrafter"/>
</dbReference>
<dbReference type="CDD" id="cd19367">
    <property type="entry name" value="TenA_C_ScTHI20-like"/>
    <property type="match status" value="1"/>
</dbReference>
<dbReference type="InterPro" id="IPR016084">
    <property type="entry name" value="Haem_Oase-like_multi-hlx"/>
</dbReference>
<sequence length="573" mass="63635">MVIILLGLCKLGFPRTAFCPSIMTNSTVSINTPPPYLTLACNEKLPTVMSIAGSDSSGGAGVEADIKTITAHRCYAMTCVTTLTAQTPVKVYGAQNIPKKMVSQILDANLQDMKCNVIKTGMLTVDAIEVLHEKLLQLGENRPKLVIDPVLCAASDSSPTGKDVVSLIIEKISPFADILTPNISDCFKLLGENREVSKLQDVLEIAKDLSRITNCSNILVKGGHIPCDDGKEKHITDVLYLGAEQKFITFKDQFVNTTRTHGAGCTLASAIASNLARGYSLSQSVYGGIEYVQNAIAIGCDVTKKAVKVGPINHVYAVEIPLEKMLTDECFTASDAVPKKPIEGSLDKIPGGSFFNYLINHPKVKPHWDAYVNHEFVKRVADGTLERKKFQFFIEQDYLYLIDYVRVCCVTGSKSPTLEDLEKDLVIADCARNELNEHERRLREEFGVKDPDYLQKIKRGPALRAYCRYLIDISRRGNWQEIVVALNPCLMGYVYAVDKVKDKITAAEGSIYREWCDTCTSSFCYQAVLEGERLMNHILETYPPDQLDSLVTIFARGCELETNFWTAAMEYER</sequence>
<dbReference type="InterPro" id="IPR027574">
    <property type="entry name" value="Thiaminase_II"/>
</dbReference>
<name>G2WPT8_YEASK</name>
<feature type="chain" id="PRO_5003438652" evidence="1">
    <location>
        <begin position="20"/>
        <end position="573"/>
    </location>
</feature>
<dbReference type="InterPro" id="IPR004399">
    <property type="entry name" value="HMP/HMP-P_kinase_dom"/>
</dbReference>
<dbReference type="SUPFAM" id="SSF48613">
    <property type="entry name" value="Heme oxygenase-like"/>
    <property type="match status" value="1"/>
</dbReference>
<dbReference type="GO" id="GO:0009228">
    <property type="term" value="P:thiamine biosynthetic process"/>
    <property type="evidence" value="ECO:0007669"/>
    <property type="project" value="InterPro"/>
</dbReference>
<dbReference type="Pfam" id="PF03070">
    <property type="entry name" value="TENA_THI-4"/>
    <property type="match status" value="1"/>
</dbReference>
<dbReference type="SUPFAM" id="SSF53613">
    <property type="entry name" value="Ribokinase-like"/>
    <property type="match status" value="1"/>
</dbReference>
<dbReference type="CDD" id="cd01169">
    <property type="entry name" value="HMPP_kinase"/>
    <property type="match status" value="1"/>
</dbReference>
<reference evidence="4 5" key="1">
    <citation type="journal article" date="2011" name="DNA Res.">
        <title>Whole-genome sequencing of sake yeast Saccharomyces cerevisiae Kyokai no. 7.</title>
        <authorList>
            <person name="Akao T."/>
            <person name="Yashiro I."/>
            <person name="Hosoyama A."/>
            <person name="Kitagaki H."/>
            <person name="Horikawa H."/>
            <person name="Watanabe D."/>
            <person name="Akada R."/>
            <person name="Ando Y."/>
            <person name="Harashima S."/>
            <person name="Inoue T."/>
            <person name="Inoue Y."/>
            <person name="Kajiwara S."/>
            <person name="Kitamoto K."/>
            <person name="Kitamoto N."/>
            <person name="Kobayashi O."/>
            <person name="Kuhara S."/>
            <person name="Masubuchi T."/>
            <person name="Mizoguchi H."/>
            <person name="Nakao Y."/>
            <person name="Nakazato A."/>
            <person name="Namise M."/>
            <person name="Oba T."/>
            <person name="Ogata T."/>
            <person name="Ohta A."/>
            <person name="Sato M."/>
            <person name="Shibasaki S."/>
            <person name="Takatsume Y."/>
            <person name="Tanimoto S."/>
            <person name="Tsuboi H."/>
            <person name="Nishimura A."/>
            <person name="Yoda K."/>
            <person name="Ishikawa T."/>
            <person name="Iwashita K."/>
            <person name="Fujita N."/>
            <person name="Shimoi H."/>
        </authorList>
    </citation>
    <scope>NUCLEOTIDE SEQUENCE [LARGE SCALE GENOMIC DNA]</scope>
    <source>
        <strain evidence="5">Kyokai no. 7 / NBRC 101557</strain>
    </source>
</reference>
<evidence type="ECO:0000313" key="4">
    <source>
        <dbReference type="EMBL" id="GAA27081.1"/>
    </source>
</evidence>
<dbReference type="InterPro" id="IPR013749">
    <property type="entry name" value="PM/HMP-P_kinase-1"/>
</dbReference>
<dbReference type="Gene3D" id="1.20.910.10">
    <property type="entry name" value="Heme oxygenase-like"/>
    <property type="match status" value="1"/>
</dbReference>
<dbReference type="GO" id="GO:0008972">
    <property type="term" value="F:phosphomethylpyrimidine kinase activity"/>
    <property type="evidence" value="ECO:0007669"/>
    <property type="project" value="InterPro"/>
</dbReference>
<evidence type="ECO:0000256" key="1">
    <source>
        <dbReference type="SAM" id="SignalP"/>
    </source>
</evidence>
<dbReference type="GO" id="GO:0008902">
    <property type="term" value="F:hydroxymethylpyrimidine kinase activity"/>
    <property type="evidence" value="ECO:0007669"/>
    <property type="project" value="TreeGrafter"/>
</dbReference>
<organism evidence="4 5">
    <name type="scientific">Saccharomyces cerevisiae (strain Kyokai no. 7 / NBRC 101557)</name>
    <name type="common">Baker's yeast</name>
    <dbReference type="NCBI Taxonomy" id="721032"/>
    <lineage>
        <taxon>Eukaryota</taxon>
        <taxon>Fungi</taxon>
        <taxon>Dikarya</taxon>
        <taxon>Ascomycota</taxon>
        <taxon>Saccharomycotina</taxon>
        <taxon>Saccharomycetes</taxon>
        <taxon>Saccharomycetales</taxon>
        <taxon>Saccharomycetaceae</taxon>
        <taxon>Saccharomyces</taxon>
    </lineage>
</organism>
<evidence type="ECO:0000259" key="2">
    <source>
        <dbReference type="Pfam" id="PF03070"/>
    </source>
</evidence>
<dbReference type="PANTHER" id="PTHR20858">
    <property type="entry name" value="PHOSPHOMETHYLPYRIMIDINE KINASE"/>
    <property type="match status" value="1"/>
</dbReference>
<keyword evidence="1" id="KW-0732">Signal</keyword>
<dbReference type="HOGENOM" id="CLU_020520_2_1_1"/>
<dbReference type="OrthoDB" id="10028886at2759"/>
<evidence type="ECO:0000259" key="3">
    <source>
        <dbReference type="Pfam" id="PF08543"/>
    </source>
</evidence>
<dbReference type="Gene3D" id="3.40.1190.20">
    <property type="match status" value="1"/>
</dbReference>
<dbReference type="EMBL" id="DG000052">
    <property type="protein sequence ID" value="GAA27081.1"/>
    <property type="molecule type" value="Genomic_DNA"/>
</dbReference>
<protein>
    <submittedName>
        <fullName evidence="4">K7_Thi22p</fullName>
    </submittedName>
</protein>
<dbReference type="AlphaFoldDB" id="G2WPT8"/>
<dbReference type="Proteomes" id="UP000001608">
    <property type="component" value="Chromosome 16"/>
</dbReference>
<dbReference type="Pfam" id="PF08543">
    <property type="entry name" value="Phos_pyr_kin"/>
    <property type="match status" value="1"/>
</dbReference>
<dbReference type="PANTHER" id="PTHR20858:SF17">
    <property type="entry name" value="HYDROXYMETHYLPYRIMIDINE_PHOSPHOMETHYLPYRIMIDINE KINASE THI20-RELATED"/>
    <property type="match status" value="1"/>
</dbReference>
<feature type="domain" description="Thiaminase-2/PQQC" evidence="2">
    <location>
        <begin position="361"/>
        <end position="570"/>
    </location>
</feature>